<feature type="region of interest" description="Disordered" evidence="9">
    <location>
        <begin position="2181"/>
        <end position="2204"/>
    </location>
</feature>
<organism evidence="11 12">
    <name type="scientific">Pocillopora meandrina</name>
    <dbReference type="NCBI Taxonomy" id="46732"/>
    <lineage>
        <taxon>Eukaryota</taxon>
        <taxon>Metazoa</taxon>
        <taxon>Cnidaria</taxon>
        <taxon>Anthozoa</taxon>
        <taxon>Hexacorallia</taxon>
        <taxon>Scleractinia</taxon>
        <taxon>Astrocoeniina</taxon>
        <taxon>Pocilloporidae</taxon>
        <taxon>Pocillopora</taxon>
    </lineage>
</organism>
<feature type="region of interest" description="Disordered" evidence="9">
    <location>
        <begin position="1872"/>
        <end position="1894"/>
    </location>
</feature>
<evidence type="ECO:0000256" key="9">
    <source>
        <dbReference type="SAM" id="MobiDB-lite"/>
    </source>
</evidence>
<feature type="coiled-coil region" evidence="8">
    <location>
        <begin position="1916"/>
        <end position="1957"/>
    </location>
</feature>
<dbReference type="GO" id="GO:1905349">
    <property type="term" value="P:ciliary transition zone assembly"/>
    <property type="evidence" value="ECO:0007669"/>
    <property type="project" value="TreeGrafter"/>
</dbReference>
<dbReference type="PANTHER" id="PTHR18879">
    <property type="entry name" value="CENTROSOMAL PROTEIN OF 290 KDA"/>
    <property type="match status" value="1"/>
</dbReference>
<dbReference type="InterPro" id="IPR032321">
    <property type="entry name" value="Cep209_CC5"/>
</dbReference>
<feature type="compositionally biased region" description="Low complexity" evidence="9">
    <location>
        <begin position="2190"/>
        <end position="2199"/>
    </location>
</feature>
<feature type="coiled-coil region" evidence="8">
    <location>
        <begin position="940"/>
        <end position="1019"/>
    </location>
</feature>
<comment type="caution">
    <text evidence="11">The sequence shown here is derived from an EMBL/GenBank/DDBJ whole genome shotgun (WGS) entry which is preliminary data.</text>
</comment>
<keyword evidence="6" id="KW-0206">Cytoskeleton</keyword>
<feature type="coiled-coil region" evidence="8">
    <location>
        <begin position="461"/>
        <end position="551"/>
    </location>
</feature>
<feature type="coiled-coil region" evidence="8">
    <location>
        <begin position="1205"/>
        <end position="1315"/>
    </location>
</feature>
<evidence type="ECO:0000256" key="7">
    <source>
        <dbReference type="ARBA" id="ARBA00023273"/>
    </source>
</evidence>
<feature type="coiled-coil region" evidence="8">
    <location>
        <begin position="1610"/>
        <end position="1734"/>
    </location>
</feature>
<dbReference type="GO" id="GO:0097711">
    <property type="term" value="P:ciliary basal body-plasma membrane docking"/>
    <property type="evidence" value="ECO:0007669"/>
    <property type="project" value="TreeGrafter"/>
</dbReference>
<evidence type="ECO:0000256" key="8">
    <source>
        <dbReference type="SAM" id="Coils"/>
    </source>
</evidence>
<feature type="coiled-coil region" evidence="8">
    <location>
        <begin position="683"/>
        <end position="738"/>
    </location>
</feature>
<keyword evidence="12" id="KW-1185">Reference proteome</keyword>
<evidence type="ECO:0000256" key="2">
    <source>
        <dbReference type="ARBA" id="ARBA00004300"/>
    </source>
</evidence>
<evidence type="ECO:0000259" key="10">
    <source>
        <dbReference type="Pfam" id="PF16574"/>
    </source>
</evidence>
<protein>
    <recommendedName>
        <fullName evidence="10">Centrosomal protein of 290kDa coiled-coil region domain-containing protein</fullName>
    </recommendedName>
</protein>
<feature type="coiled-coil region" evidence="8">
    <location>
        <begin position="595"/>
        <end position="643"/>
    </location>
</feature>
<keyword evidence="3" id="KW-0963">Cytoplasm</keyword>
<name>A0AAU9XI36_9CNID</name>
<evidence type="ECO:0000313" key="11">
    <source>
        <dbReference type="EMBL" id="CAH3148474.1"/>
    </source>
</evidence>
<feature type="coiled-coil region" evidence="8">
    <location>
        <begin position="1451"/>
        <end position="1492"/>
    </location>
</feature>
<evidence type="ECO:0000256" key="5">
    <source>
        <dbReference type="ARBA" id="ARBA00023054"/>
    </source>
</evidence>
<dbReference type="GO" id="GO:0035869">
    <property type="term" value="C:ciliary transition zone"/>
    <property type="evidence" value="ECO:0007669"/>
    <property type="project" value="TreeGrafter"/>
</dbReference>
<feature type="domain" description="Centrosomal protein of 290kDa coiled-coil region" evidence="10">
    <location>
        <begin position="1273"/>
        <end position="1400"/>
    </location>
</feature>
<keyword evidence="5 8" id="KW-0175">Coiled coil</keyword>
<dbReference type="InterPro" id="IPR026201">
    <property type="entry name" value="Cep290"/>
</dbReference>
<feature type="coiled-coil region" evidence="8">
    <location>
        <begin position="2401"/>
        <end position="2460"/>
    </location>
</feature>
<reference evidence="11 12" key="1">
    <citation type="submission" date="2022-05" db="EMBL/GenBank/DDBJ databases">
        <authorList>
            <consortium name="Genoscope - CEA"/>
            <person name="William W."/>
        </authorList>
    </citation>
    <scope>NUCLEOTIDE SEQUENCE [LARGE SCALE GENOMIC DNA]</scope>
</reference>
<feature type="coiled-coil region" evidence="8">
    <location>
        <begin position="1057"/>
        <end position="1142"/>
    </location>
</feature>
<dbReference type="Proteomes" id="UP001159428">
    <property type="component" value="Unassembled WGS sequence"/>
</dbReference>
<dbReference type="EMBL" id="CALNXJ010000044">
    <property type="protein sequence ID" value="CAH3148474.1"/>
    <property type="molecule type" value="Genomic_DNA"/>
</dbReference>
<accession>A0AAU9XI36</accession>
<dbReference type="Pfam" id="PF16574">
    <property type="entry name" value="CEP209_CC5"/>
    <property type="match status" value="1"/>
</dbReference>
<feature type="coiled-coil region" evidence="8">
    <location>
        <begin position="1342"/>
        <end position="1425"/>
    </location>
</feature>
<feature type="coiled-coil region" evidence="8">
    <location>
        <begin position="769"/>
        <end position="912"/>
    </location>
</feature>
<dbReference type="PANTHER" id="PTHR18879:SF20">
    <property type="entry name" value="CENTROSOMAL PROTEIN OF 290 KDA"/>
    <property type="match status" value="1"/>
</dbReference>
<dbReference type="GO" id="GO:0034451">
    <property type="term" value="C:centriolar satellite"/>
    <property type="evidence" value="ECO:0007669"/>
    <property type="project" value="TreeGrafter"/>
</dbReference>
<feature type="coiled-coil region" evidence="8">
    <location>
        <begin position="82"/>
        <end position="367"/>
    </location>
</feature>
<comment type="subcellular location">
    <subcellularLocation>
        <location evidence="1">Cytoplasm</location>
        <location evidence="1">Cytoskeleton</location>
        <location evidence="1">Cilium basal body</location>
    </subcellularLocation>
    <subcellularLocation>
        <location evidence="2">Cytoplasm</location>
        <location evidence="2">Cytoskeleton</location>
        <location evidence="2">Microtubule organizing center</location>
        <location evidence="2">Centrosome</location>
    </subcellularLocation>
</comment>
<evidence type="ECO:0000256" key="1">
    <source>
        <dbReference type="ARBA" id="ARBA00004120"/>
    </source>
</evidence>
<feature type="coiled-coil region" evidence="8">
    <location>
        <begin position="1529"/>
        <end position="1581"/>
    </location>
</feature>
<evidence type="ECO:0000256" key="6">
    <source>
        <dbReference type="ARBA" id="ARBA00023212"/>
    </source>
</evidence>
<proteinExistence type="predicted"/>
<gene>
    <name evidence="11" type="ORF">PMEA_00023906</name>
</gene>
<evidence type="ECO:0000256" key="3">
    <source>
        <dbReference type="ARBA" id="ARBA00022490"/>
    </source>
</evidence>
<feature type="compositionally biased region" description="Basic and acidic residues" evidence="9">
    <location>
        <begin position="1872"/>
        <end position="1881"/>
    </location>
</feature>
<evidence type="ECO:0000313" key="12">
    <source>
        <dbReference type="Proteomes" id="UP001159428"/>
    </source>
</evidence>
<sequence length="2471" mass="287319">MPPLDWGRIMGANLEELIEDLDAADEMYGVLEMGSVNPDSTEAEDVNKMIKLFEVTKTVMKVKSLQAELAEEIVKAGGGDQEQELLEEIEHLKREIQQYRKYDGVGGDEFIREIQQIENSKRALEQELNEKAEAYFQEKNKSDQMAARLDEAERENKSLKRDMERNKMDLRDLQRQFEQQRESTTMRRAEGSDFKEKISKKNKELSEYLDEIRILQEANDDLEERMKNTEKELQEATAEMDKMTDEYTKLKIILQQSDMIIDDMRKERDALRAQVQDLRMQFSTKTDTDEQIMAAVNYKVEEWKAVLAAKEIELEQYQSLVQELKQQVAGLQMDADKTSLAMLQQAVAEKDEQIENLKKELEKASSDMHGVASYVEEVKALTEKGVPSAYQQKRIRDLNSTLQKEQLEVLQFKDRMIMAEKAAAMKDKQLNDLLARMMQYERGEYGLSEAVQEIKDCKAQIRIRDQNIEDLTSQVNNLEIKVNDSEMENEELRERLGMDPKESLNIEDVRHKKKVKAEQAVALNRALTKEVERLEEERLQLKRQLRKQALHRGQRAVELGITAEDLIVAEEEDVVSSPRRLPVVDSDSDVTKAMNQRLEGEVEKNEKQIEKYKSDMKKIETENKELKDENKQLEVGMREILAQLREHAAAQGAEENKLVQVPALEKLMAMIESRNAVGQYDTTLQLKAQIEQLSGRNEELRHELHNAREETAKAIMQLERKKTKIEDLEKDIKVLKEIGEGAVKLQPMPLPQGMTPSSTEIIASLNEHLIQVLQEVSLKEQLLEKMEKDLEMFKRKFSVILHQKGLLYADFMKEREKWEEEKKAIEEDKASTELAREHDKIRLMEFERLLDTLEKDEDKQKKRLGEMTRKVTVLRVNEKSLSRRYTAMQEVEAALRKENKRYKNDVVAMETAITERLGYLQRHKEMSTYKIGVLQQALDESVLATELEAANKQYNELTAKYRDVIQRENSLVARSAIVDNLEADLKALEEREADLKREMTSLKERNHSLEQMVNELLSKEGGEGGGDTSIVRQEEIDRISRKLATLEMKELNERERADHATRKYEQVQSLIKQLEERNVELEQKFAEISKLNLESQRVERQLRDEISNSVTQDTHVAVTRRVQSLEESESKLKVEVSRLKEVAEVASHQTEAIKAQQESQDRELTSLRKQLYDMQMESDDKTIIGKLHHHIVALQVSEGTAVRKLEAAMQKLSRQEAHVLRLERKIDEKDQALYHAKTEARNKAKFLKRTIQDLRRQYSGALPLMKQEKFAETMRSLHEDKHKLEGELKKARTDREAAEDKLAELKLQHDGLQELMCTLKDGKGAAKVTEWHAKMGEIRLQDLKLNRAITRLQEELKHLENMTKVQERTISDLEDENVQLAKEHEERQLLWEQREVELERTIDKLEKQQEQLADAAAKFEEATGSIPDPDLPVANQLELAIRNIKEHIRIIVGTREESRALKKKYEELDQAFKQSEERLTQKDKLINELRLRLPLSERGEITAEAKKAAGLVEEDYESKRALKVAQATVSSLQQILARKEESLAKYQEMLKEAREEAKTQNEQHKAEIQLLQDRLHLETDETFRRKKTFHMDSVNDDGPPVPSHKQLARLSELEEMVTEQDNALAVAAEKYKKSRNEISKMKKDHEEEVNSLKQQMARKNEDHSKEITRLNNEKLERDDRIMEQSKEIEVLKDELELAKEASQRAPSKTMKHLVERLRNQLALKEKQQKSLSQALLQLRADMVTTAEENVQAHAKKAEQQANVQHIVEKETAGLQARLEELQERMEKLKKELRKQKEKESNFLGERDKLKQELSKKDSALLKLGRELKELETVQEQLEKKEEELRAERNTLAQERAECEKLRERVKSLQEKIKQIKQKSSEDSEGGAGDDKPIVEEVIKEDRAAVVSEGVARWEDNKKWQQKVETLKGKLAEKTRELEKAEKTIGMLRDAVSRAEKDKAGLHSRLKSSAKSSTGGQALVTNEIVQDLRQNIFKLEEENQELRRQKVLGHEKQMEALELRNKQLVEYIEDLERDLAGRMAEQRTVDHADADMYREMYQRNQSLQKQLLEAKEENMELRFEYEQARKENPRLKARVEDLQEYVEILKAELEASKKREKARKKSLGTGMGGQSVEDLERVIAAMRRVVERLQGENDQLKKTVGAGGPQYGEVLKENKRLKHELEKAKVSEKTQSSSGGSSQGNTARLMTENEKLLKDLKKEMEEVEKLKTANANLEQRKEELVKELEQLHQRLSASNMDGLDSKEWKSVVLPKIYEEKMQKLEAELEKKTNLLKDIKTYLKAAANRETELMKKQQELEEKVTILERFPANIKGDSDLVKELQQTRLRLASLESEKEEILHEVRQLRKMGQAGDLPRDLDNEEVLEKLRNYDRMMAEDVELRTRLKTVELERDRTSHEVSKLRKELEAFDPAFFEEIEDLKYNYQKAVERNVLYERQLRQMSRQFGVDVNIPTED</sequence>
<dbReference type="GO" id="GO:1905515">
    <property type="term" value="P:non-motile cilium assembly"/>
    <property type="evidence" value="ECO:0007669"/>
    <property type="project" value="TreeGrafter"/>
</dbReference>
<evidence type="ECO:0000256" key="4">
    <source>
        <dbReference type="ARBA" id="ARBA00022794"/>
    </source>
</evidence>
<keyword evidence="4" id="KW-0970">Cilium biogenesis/degradation</keyword>
<keyword evidence="7" id="KW-0966">Cell projection</keyword>